<evidence type="ECO:0000313" key="10">
    <source>
        <dbReference type="EMBL" id="NMP24026.1"/>
    </source>
</evidence>
<dbReference type="Gene3D" id="3.40.50.12780">
    <property type="entry name" value="N-terminal domain of ligase-like"/>
    <property type="match status" value="1"/>
</dbReference>
<dbReference type="AlphaFoldDB" id="A0A7Y0L778"/>
<evidence type="ECO:0000313" key="11">
    <source>
        <dbReference type="Proteomes" id="UP000533476"/>
    </source>
</evidence>
<comment type="similarity">
    <text evidence="1">Belongs to the ATP-dependent AMP-binding enzyme family.</text>
</comment>
<evidence type="ECO:0000259" key="8">
    <source>
        <dbReference type="Pfam" id="PF13193"/>
    </source>
</evidence>
<keyword evidence="11" id="KW-1185">Reference proteome</keyword>
<dbReference type="RefSeq" id="WP_169101788.1">
    <property type="nucleotide sequence ID" value="NZ_JABBVZ010000079.1"/>
</dbReference>
<dbReference type="SUPFAM" id="SSF56801">
    <property type="entry name" value="Acetyl-CoA synthetase-like"/>
    <property type="match status" value="1"/>
</dbReference>
<reference evidence="10 11" key="1">
    <citation type="submission" date="2020-04" db="EMBL/GenBank/DDBJ databases">
        <authorList>
            <person name="Zhang R."/>
            <person name="Schippers A."/>
        </authorList>
    </citation>
    <scope>NUCLEOTIDE SEQUENCE [LARGE SCALE GENOMIC DNA]</scope>
    <source>
        <strain evidence="10 11">DSM 109850</strain>
    </source>
</reference>
<feature type="domain" description="AMP-binding enzyme C-terminal" evidence="8">
    <location>
        <begin position="536"/>
        <end position="610"/>
    </location>
</feature>
<keyword evidence="5" id="KW-0067">ATP-binding</keyword>
<dbReference type="EMBL" id="JABBVZ010000079">
    <property type="protein sequence ID" value="NMP24026.1"/>
    <property type="molecule type" value="Genomic_DNA"/>
</dbReference>
<organism evidence="10 11">
    <name type="scientific">Sulfobacillus harzensis</name>
    <dbReference type="NCBI Taxonomy" id="2729629"/>
    <lineage>
        <taxon>Bacteria</taxon>
        <taxon>Bacillati</taxon>
        <taxon>Bacillota</taxon>
        <taxon>Clostridia</taxon>
        <taxon>Eubacteriales</taxon>
        <taxon>Clostridiales Family XVII. Incertae Sedis</taxon>
        <taxon>Sulfobacillus</taxon>
    </lineage>
</organism>
<evidence type="ECO:0000256" key="3">
    <source>
        <dbReference type="ARBA" id="ARBA00022598"/>
    </source>
</evidence>
<dbReference type="GO" id="GO:0005524">
    <property type="term" value="F:ATP binding"/>
    <property type="evidence" value="ECO:0007669"/>
    <property type="project" value="UniProtKB-KW"/>
</dbReference>
<dbReference type="Gene3D" id="3.30.300.30">
    <property type="match status" value="1"/>
</dbReference>
<dbReference type="Pfam" id="PF13193">
    <property type="entry name" value="AMP-binding_C"/>
    <property type="match status" value="1"/>
</dbReference>
<gene>
    <name evidence="10" type="ORF">HIJ39_16965</name>
</gene>
<accession>A0A7Y0L778</accession>
<evidence type="ECO:0000259" key="7">
    <source>
        <dbReference type="Pfam" id="PF00501"/>
    </source>
</evidence>
<dbReference type="Proteomes" id="UP000533476">
    <property type="component" value="Unassembled WGS sequence"/>
</dbReference>
<evidence type="ECO:0000256" key="6">
    <source>
        <dbReference type="ARBA" id="ARBA00022990"/>
    </source>
</evidence>
<dbReference type="InterPro" id="IPR032387">
    <property type="entry name" value="ACAS_N"/>
</dbReference>
<dbReference type="GO" id="GO:0003987">
    <property type="term" value="F:acetate-CoA ligase activity"/>
    <property type="evidence" value="ECO:0007669"/>
    <property type="project" value="UniProtKB-EC"/>
</dbReference>
<dbReference type="Pfam" id="PF00501">
    <property type="entry name" value="AMP-binding"/>
    <property type="match status" value="1"/>
</dbReference>
<evidence type="ECO:0000256" key="1">
    <source>
        <dbReference type="ARBA" id="ARBA00006432"/>
    </source>
</evidence>
<sequence>MDFENEPIVWRPDDEAIRASRLGQFLQHHGLDDLQALRDRADRDPEWFWEAVVRMLDWPFATPYEKVMDVSRGIQFPQFFVGGTSNLALAALDRHVEQGRAEKVALVEETEDGRITRWTYRDLKKAADALAHGLEGLGVTAGDRVAVYLPMGKEAVTAMMACAKLAAIVMPVFSGYGASAMATRLHDAGAKVVITADGFTRRGRFVPMLDTARKACSEVPTVDCLIVVDRAGTHPTLFEGEWDYQQIVEAAGETPYPTRIVPSETPLLLIYTSGTTGKPKGAIHPHLGFPLKATQDLWHAFDLRQDDVFFWYTDMGWMMGPWMVYGGLITGATLMLYDGTPDFPDAGRLWDMISRHQVTVFGISPTAVRGLMAEGDEFVLKHDLSSLRILGSSGEPWNPGPWRWFFDKVGGGRCPIINYSGGTEISGGILSAFATEPQKACAFNGPLPGIAADVVGDNGDPVRQAVGELVIKNPWPGMTRGFWQNPDRYLDAYWSRWPDIWVHGDFAYVDAEGFWYILGRSDDTIKVAGKRLGPAEVESVLVSHPDVTEAAAIGVPDDVKGESLVCFVVAREKPGLEEELALYVAEHMGKALRPQAVHRVRELPKTRNGKVVRRVIRASYLGESPGDLSSLENVDAVEWVKHTGRNQTHDKGSV</sequence>
<comment type="caution">
    <text evidence="10">The sequence shown here is derived from an EMBL/GenBank/DDBJ whole genome shotgun (WGS) entry which is preliminary data.</text>
</comment>
<dbReference type="GO" id="GO:0006085">
    <property type="term" value="P:acetyl-CoA biosynthetic process"/>
    <property type="evidence" value="ECO:0007669"/>
    <property type="project" value="TreeGrafter"/>
</dbReference>
<dbReference type="PANTHER" id="PTHR24095:SF14">
    <property type="entry name" value="ACETYL-COENZYME A SYNTHETASE 1"/>
    <property type="match status" value="1"/>
</dbReference>
<dbReference type="PANTHER" id="PTHR24095">
    <property type="entry name" value="ACETYL-COENZYME A SYNTHETASE"/>
    <property type="match status" value="1"/>
</dbReference>
<keyword evidence="6" id="KW-0007">Acetylation</keyword>
<dbReference type="InterPro" id="IPR042099">
    <property type="entry name" value="ANL_N_sf"/>
</dbReference>
<evidence type="ECO:0000256" key="5">
    <source>
        <dbReference type="ARBA" id="ARBA00022840"/>
    </source>
</evidence>
<evidence type="ECO:0000256" key="4">
    <source>
        <dbReference type="ARBA" id="ARBA00022741"/>
    </source>
</evidence>
<evidence type="ECO:0000256" key="2">
    <source>
        <dbReference type="ARBA" id="ARBA00013275"/>
    </source>
</evidence>
<dbReference type="Pfam" id="PF16177">
    <property type="entry name" value="ACAS_N"/>
    <property type="match status" value="1"/>
</dbReference>
<keyword evidence="3" id="KW-0436">Ligase</keyword>
<feature type="domain" description="Acetyl-coenzyme A synthetase N-terminal" evidence="9">
    <location>
        <begin position="35"/>
        <end position="88"/>
    </location>
</feature>
<keyword evidence="4" id="KW-0547">Nucleotide-binding</keyword>
<dbReference type="InterPro" id="IPR000873">
    <property type="entry name" value="AMP-dep_synth/lig_dom"/>
</dbReference>
<dbReference type="PROSITE" id="PS00455">
    <property type="entry name" value="AMP_BINDING"/>
    <property type="match status" value="1"/>
</dbReference>
<dbReference type="InterPro" id="IPR045851">
    <property type="entry name" value="AMP-bd_C_sf"/>
</dbReference>
<proteinExistence type="inferred from homology"/>
<dbReference type="EC" id="6.2.1.1" evidence="2"/>
<protein>
    <recommendedName>
        <fullName evidence="2">acetate--CoA ligase</fullName>
        <ecNumber evidence="2">6.2.1.1</ecNumber>
    </recommendedName>
</protein>
<dbReference type="InterPro" id="IPR025110">
    <property type="entry name" value="AMP-bd_C"/>
</dbReference>
<evidence type="ECO:0000259" key="9">
    <source>
        <dbReference type="Pfam" id="PF16177"/>
    </source>
</evidence>
<feature type="domain" description="AMP-dependent synthetase/ligase" evidence="7">
    <location>
        <begin position="94"/>
        <end position="483"/>
    </location>
</feature>
<name>A0A7Y0L778_9FIRM</name>
<dbReference type="InterPro" id="IPR020845">
    <property type="entry name" value="AMP-binding_CS"/>
</dbReference>